<evidence type="ECO:0000313" key="2">
    <source>
        <dbReference type="Proteomes" id="UP001055811"/>
    </source>
</evidence>
<organism evidence="1 2">
    <name type="scientific">Cichorium intybus</name>
    <name type="common">Chicory</name>
    <dbReference type="NCBI Taxonomy" id="13427"/>
    <lineage>
        <taxon>Eukaryota</taxon>
        <taxon>Viridiplantae</taxon>
        <taxon>Streptophyta</taxon>
        <taxon>Embryophyta</taxon>
        <taxon>Tracheophyta</taxon>
        <taxon>Spermatophyta</taxon>
        <taxon>Magnoliopsida</taxon>
        <taxon>eudicotyledons</taxon>
        <taxon>Gunneridae</taxon>
        <taxon>Pentapetalae</taxon>
        <taxon>asterids</taxon>
        <taxon>campanulids</taxon>
        <taxon>Asterales</taxon>
        <taxon>Asteraceae</taxon>
        <taxon>Cichorioideae</taxon>
        <taxon>Cichorieae</taxon>
        <taxon>Cichoriinae</taxon>
        <taxon>Cichorium</taxon>
    </lineage>
</organism>
<evidence type="ECO:0000313" key="1">
    <source>
        <dbReference type="EMBL" id="KAI3723041.1"/>
    </source>
</evidence>
<sequence length="208" mass="23475">MICEWTLTREKQENNHQQVLSQPHPPPIRIDIIFVYIGCYANLSGLFVIYAIFVGFCEGGELLDRILSRRNKSFQLLQNADCSWYLNIFLHFSLDFSSKSNDNDIASLPSFSLIYNQCIVSNAAGSEIIMDSASADYLLPVIVGIPYHFQLVRNIVGKLGYQVAPGACDQIFGIHVAEFANFPESVVGTNVFGTKIDMRLHLRTKFRM</sequence>
<accession>A0ACB9BM13</accession>
<protein>
    <submittedName>
        <fullName evidence="1">Uncharacterized protein</fullName>
    </submittedName>
</protein>
<name>A0ACB9BM13_CICIN</name>
<reference evidence="2" key="1">
    <citation type="journal article" date="2022" name="Mol. Ecol. Resour.">
        <title>The genomes of chicory, endive, great burdock and yacon provide insights into Asteraceae palaeo-polyploidization history and plant inulin production.</title>
        <authorList>
            <person name="Fan W."/>
            <person name="Wang S."/>
            <person name="Wang H."/>
            <person name="Wang A."/>
            <person name="Jiang F."/>
            <person name="Liu H."/>
            <person name="Zhao H."/>
            <person name="Xu D."/>
            <person name="Zhang Y."/>
        </authorList>
    </citation>
    <scope>NUCLEOTIDE SEQUENCE [LARGE SCALE GENOMIC DNA]</scope>
    <source>
        <strain evidence="2">cv. Punajuju</strain>
    </source>
</reference>
<comment type="caution">
    <text evidence="1">The sequence shown here is derived from an EMBL/GenBank/DDBJ whole genome shotgun (WGS) entry which is preliminary data.</text>
</comment>
<gene>
    <name evidence="1" type="ORF">L2E82_34344</name>
</gene>
<dbReference type="Proteomes" id="UP001055811">
    <property type="component" value="Linkage Group LG06"/>
</dbReference>
<dbReference type="EMBL" id="CM042014">
    <property type="protein sequence ID" value="KAI3723041.1"/>
    <property type="molecule type" value="Genomic_DNA"/>
</dbReference>
<reference evidence="1 2" key="2">
    <citation type="journal article" date="2022" name="Mol. Ecol. Resour.">
        <title>The genomes of chicory, endive, great burdock and yacon provide insights into Asteraceae paleo-polyploidization history and plant inulin production.</title>
        <authorList>
            <person name="Fan W."/>
            <person name="Wang S."/>
            <person name="Wang H."/>
            <person name="Wang A."/>
            <person name="Jiang F."/>
            <person name="Liu H."/>
            <person name="Zhao H."/>
            <person name="Xu D."/>
            <person name="Zhang Y."/>
        </authorList>
    </citation>
    <scope>NUCLEOTIDE SEQUENCE [LARGE SCALE GENOMIC DNA]</scope>
    <source>
        <strain evidence="2">cv. Punajuju</strain>
        <tissue evidence="1">Leaves</tissue>
    </source>
</reference>
<keyword evidence="2" id="KW-1185">Reference proteome</keyword>
<proteinExistence type="predicted"/>